<comment type="caution">
    <text evidence="2">The sequence shown here is derived from an EMBL/GenBank/DDBJ whole genome shotgun (WGS) entry which is preliminary data.</text>
</comment>
<proteinExistence type="predicted"/>
<keyword evidence="1" id="KW-0472">Membrane</keyword>
<protein>
    <submittedName>
        <fullName evidence="2">Uncharacterized protein</fullName>
    </submittedName>
</protein>
<evidence type="ECO:0000256" key="1">
    <source>
        <dbReference type="SAM" id="Phobius"/>
    </source>
</evidence>
<gene>
    <name evidence="2" type="ORF">US99_C0036G0007</name>
</gene>
<evidence type="ECO:0000313" key="2">
    <source>
        <dbReference type="EMBL" id="KKQ77662.1"/>
    </source>
</evidence>
<dbReference type="EMBL" id="LBVC01000036">
    <property type="protein sequence ID" value="KKQ77662.1"/>
    <property type="molecule type" value="Genomic_DNA"/>
</dbReference>
<dbReference type="AlphaFoldDB" id="A0A0G0KFX9"/>
<keyword evidence="1" id="KW-1133">Transmembrane helix</keyword>
<feature type="transmembrane region" description="Helical" evidence="1">
    <location>
        <begin position="25"/>
        <end position="49"/>
    </location>
</feature>
<evidence type="ECO:0000313" key="3">
    <source>
        <dbReference type="Proteomes" id="UP000034324"/>
    </source>
</evidence>
<dbReference type="Proteomes" id="UP000034324">
    <property type="component" value="Unassembled WGS sequence"/>
</dbReference>
<dbReference type="InterPro" id="IPR043716">
    <property type="entry name" value="DUF5657"/>
</dbReference>
<sequence length="89" mass="9907">MRRIKFTERGEMPTTTPVNFFESEAILLFVKIAVLIILAFYAIFALMVVRQVDLMSKTLVTKVSPVLKAFSIVHVGVAIGLIVLAWGIL</sequence>
<keyword evidence="1" id="KW-0812">Transmembrane</keyword>
<reference evidence="2 3" key="1">
    <citation type="journal article" date="2015" name="Nature">
        <title>rRNA introns, odd ribosomes, and small enigmatic genomes across a large radiation of phyla.</title>
        <authorList>
            <person name="Brown C.T."/>
            <person name="Hug L.A."/>
            <person name="Thomas B.C."/>
            <person name="Sharon I."/>
            <person name="Castelle C.J."/>
            <person name="Singh A."/>
            <person name="Wilkins M.J."/>
            <person name="Williams K.H."/>
            <person name="Banfield J.F."/>
        </authorList>
    </citation>
    <scope>NUCLEOTIDE SEQUENCE [LARGE SCALE GENOMIC DNA]</scope>
</reference>
<name>A0A0G0KFX9_9BACT</name>
<accession>A0A0G0KFX9</accession>
<organism evidence="2 3">
    <name type="scientific">Candidatus Daviesbacteria bacterium GW2011_GWF2_38_6</name>
    <dbReference type="NCBI Taxonomy" id="1618432"/>
    <lineage>
        <taxon>Bacteria</taxon>
        <taxon>Candidatus Daviesiibacteriota</taxon>
    </lineage>
</organism>
<feature type="transmembrane region" description="Helical" evidence="1">
    <location>
        <begin position="69"/>
        <end position="88"/>
    </location>
</feature>
<dbReference type="Pfam" id="PF18901">
    <property type="entry name" value="DUF5657"/>
    <property type="match status" value="1"/>
</dbReference>